<dbReference type="InterPro" id="IPR019004">
    <property type="entry name" value="YqeY/Aim41"/>
</dbReference>
<reference evidence="1" key="1">
    <citation type="submission" date="2020-10" db="EMBL/GenBank/DDBJ databases">
        <authorList>
            <person name="Gilroy R."/>
        </authorList>
    </citation>
    <scope>NUCLEOTIDE SEQUENCE</scope>
    <source>
        <strain evidence="1">CHK188-20938</strain>
    </source>
</reference>
<dbReference type="Gene3D" id="1.10.10.410">
    <property type="match status" value="1"/>
</dbReference>
<dbReference type="PANTHER" id="PTHR28055:SF1">
    <property type="entry name" value="ALTERED INHERITANCE OF MITOCHONDRIA PROTEIN 41, MITOCHONDRIAL"/>
    <property type="match status" value="1"/>
</dbReference>
<proteinExistence type="predicted"/>
<reference evidence="1" key="2">
    <citation type="journal article" date="2021" name="PeerJ">
        <title>Extensive microbial diversity within the chicken gut microbiome revealed by metagenomics and culture.</title>
        <authorList>
            <person name="Gilroy R."/>
            <person name="Ravi A."/>
            <person name="Getino M."/>
            <person name="Pursley I."/>
            <person name="Horton D.L."/>
            <person name="Alikhan N.F."/>
            <person name="Baker D."/>
            <person name="Gharbi K."/>
            <person name="Hall N."/>
            <person name="Watson M."/>
            <person name="Adriaenssens E.M."/>
            <person name="Foster-Nyarko E."/>
            <person name="Jarju S."/>
            <person name="Secka A."/>
            <person name="Antonio M."/>
            <person name="Oren A."/>
            <person name="Chaudhuri R.R."/>
            <person name="La Ragione R."/>
            <person name="Hildebrand F."/>
            <person name="Pallen M.J."/>
        </authorList>
    </citation>
    <scope>NUCLEOTIDE SEQUENCE</scope>
    <source>
        <strain evidence="1">CHK188-20938</strain>
    </source>
</reference>
<gene>
    <name evidence="1" type="ORF">IAB71_01785</name>
</gene>
<dbReference type="PANTHER" id="PTHR28055">
    <property type="entry name" value="ALTERED INHERITANCE OF MITOCHONDRIA PROTEIN 41, MITOCHONDRIAL"/>
    <property type="match status" value="1"/>
</dbReference>
<dbReference type="AlphaFoldDB" id="A0A9D1T9Z2"/>
<dbReference type="InterPro" id="IPR042184">
    <property type="entry name" value="YqeY/Aim41_N"/>
</dbReference>
<organism evidence="1 2">
    <name type="scientific">Candidatus Scatomonas pullistercoris</name>
    <dbReference type="NCBI Taxonomy" id="2840920"/>
    <lineage>
        <taxon>Bacteria</taxon>
        <taxon>Bacillati</taxon>
        <taxon>Bacillota</taxon>
        <taxon>Clostridia</taxon>
        <taxon>Lachnospirales</taxon>
        <taxon>Lachnospiraceae</taxon>
        <taxon>Lachnospiraceae incertae sedis</taxon>
        <taxon>Candidatus Scatomonas</taxon>
    </lineage>
</organism>
<evidence type="ECO:0000313" key="2">
    <source>
        <dbReference type="Proteomes" id="UP000824169"/>
    </source>
</evidence>
<accession>A0A9D1T9Z2</accession>
<evidence type="ECO:0000313" key="1">
    <source>
        <dbReference type="EMBL" id="HIV24508.1"/>
    </source>
</evidence>
<dbReference type="GO" id="GO:0016884">
    <property type="term" value="F:carbon-nitrogen ligase activity, with glutamine as amido-N-donor"/>
    <property type="evidence" value="ECO:0007669"/>
    <property type="project" value="InterPro"/>
</dbReference>
<sequence length="145" mass="16339">MNMETLRADMVAAMKAREKEKKEAISSLVSAVKKAAIDEGCRDDIPEELVDRAILKELKTVKEQLDTCPESRADLKAEYQFRYDVIARYAPKQMTPEEVKAYIQEHFAEALATKNKGQIMKAVMAEMKGKADGKVINQTVAELCR</sequence>
<protein>
    <submittedName>
        <fullName evidence="1">GatB/YqeY domain-containing protein</fullName>
    </submittedName>
</protein>
<name>A0A9D1T9Z2_9FIRM</name>
<dbReference type="InterPro" id="IPR023168">
    <property type="entry name" value="GatB_Yqey_C_2"/>
</dbReference>
<dbReference type="SUPFAM" id="SSF89095">
    <property type="entry name" value="GatB/YqeY motif"/>
    <property type="match status" value="1"/>
</dbReference>
<dbReference type="Gene3D" id="1.10.1510.10">
    <property type="entry name" value="Uncharacterised protein YqeY/AIM41 PF09424, N-terminal domain"/>
    <property type="match status" value="1"/>
</dbReference>
<dbReference type="Pfam" id="PF09424">
    <property type="entry name" value="YqeY"/>
    <property type="match status" value="1"/>
</dbReference>
<dbReference type="Proteomes" id="UP000824169">
    <property type="component" value="Unassembled WGS sequence"/>
</dbReference>
<dbReference type="InterPro" id="IPR003789">
    <property type="entry name" value="Asn/Gln_tRNA_amidoTrase-B-like"/>
</dbReference>
<dbReference type="EMBL" id="DVOO01000007">
    <property type="protein sequence ID" value="HIV24508.1"/>
    <property type="molecule type" value="Genomic_DNA"/>
</dbReference>
<comment type="caution">
    <text evidence="1">The sequence shown here is derived from an EMBL/GenBank/DDBJ whole genome shotgun (WGS) entry which is preliminary data.</text>
</comment>